<dbReference type="AlphaFoldDB" id="A0A4Q0S3S2"/>
<dbReference type="PANTHER" id="PTHR43792">
    <property type="entry name" value="GNAT FAMILY, PUTATIVE (AFU_ORTHOLOGUE AFUA_3G00765)-RELATED-RELATED"/>
    <property type="match status" value="1"/>
</dbReference>
<dbReference type="Proteomes" id="UP000289546">
    <property type="component" value="Unassembled WGS sequence"/>
</dbReference>
<gene>
    <name evidence="2" type="ORF">XH99_15470</name>
</gene>
<reference evidence="2 3" key="1">
    <citation type="submission" date="2015-04" db="EMBL/GenBank/DDBJ databases">
        <title>Comparative genomics of rhizobia nodulating Arachis hypogaea in China.</title>
        <authorList>
            <person name="Li Y."/>
        </authorList>
    </citation>
    <scope>NUCLEOTIDE SEQUENCE [LARGE SCALE GENOMIC DNA]</scope>
    <source>
        <strain evidence="2 3">CCBAU 51757</strain>
    </source>
</reference>
<keyword evidence="3" id="KW-1185">Reference proteome</keyword>
<dbReference type="InterPro" id="IPR000182">
    <property type="entry name" value="GNAT_dom"/>
</dbReference>
<accession>A0A4Q0S3S2</accession>
<dbReference type="OrthoDB" id="6293260at2"/>
<evidence type="ECO:0000313" key="2">
    <source>
        <dbReference type="EMBL" id="RXH28250.1"/>
    </source>
</evidence>
<protein>
    <submittedName>
        <fullName evidence="2">Acetyltransferase</fullName>
    </submittedName>
</protein>
<dbReference type="RefSeq" id="WP_128918813.1">
    <property type="nucleotide sequence ID" value="NZ_LBJC01000020.1"/>
</dbReference>
<feature type="domain" description="N-acetyltransferase" evidence="1">
    <location>
        <begin position="8"/>
        <end position="143"/>
    </location>
</feature>
<dbReference type="InterPro" id="IPR016181">
    <property type="entry name" value="Acyl_CoA_acyltransferase"/>
</dbReference>
<dbReference type="EMBL" id="LBJQ01000075">
    <property type="protein sequence ID" value="RXH28250.1"/>
    <property type="molecule type" value="Genomic_DNA"/>
</dbReference>
<evidence type="ECO:0000259" key="1">
    <source>
        <dbReference type="Pfam" id="PF13302"/>
    </source>
</evidence>
<comment type="caution">
    <text evidence="2">The sequence shown here is derived from an EMBL/GenBank/DDBJ whole genome shotgun (WGS) entry which is preliminary data.</text>
</comment>
<sequence>MDHFTTIRLTAERLREDHLADLVALHLDPEVSRYLGGVRSAEKTENYLVANMAHWDQHGFGLWALRTKEGAFAGRAGIRHILVDDIDEIEIFYAFKREFWGQGFASEIAAAMTDIGLLQLALPSLIGVVNVRNGASRRVLERSDYLLERSANSRGEDVVIYRIRR</sequence>
<dbReference type="InterPro" id="IPR051531">
    <property type="entry name" value="N-acetyltransferase"/>
</dbReference>
<dbReference type="Gene3D" id="3.40.630.30">
    <property type="match status" value="1"/>
</dbReference>
<dbReference type="SUPFAM" id="SSF55729">
    <property type="entry name" value="Acyl-CoA N-acyltransferases (Nat)"/>
    <property type="match status" value="1"/>
</dbReference>
<evidence type="ECO:0000313" key="3">
    <source>
        <dbReference type="Proteomes" id="UP000289546"/>
    </source>
</evidence>
<proteinExistence type="predicted"/>
<dbReference type="GO" id="GO:0016747">
    <property type="term" value="F:acyltransferase activity, transferring groups other than amino-acyl groups"/>
    <property type="evidence" value="ECO:0007669"/>
    <property type="project" value="InterPro"/>
</dbReference>
<name>A0A4Q0S3S2_9BRAD</name>
<keyword evidence="2" id="KW-0808">Transferase</keyword>
<organism evidence="2 3">
    <name type="scientific">Bradyrhizobium nanningense</name>
    <dbReference type="NCBI Taxonomy" id="1325118"/>
    <lineage>
        <taxon>Bacteria</taxon>
        <taxon>Pseudomonadati</taxon>
        <taxon>Pseudomonadota</taxon>
        <taxon>Alphaproteobacteria</taxon>
        <taxon>Hyphomicrobiales</taxon>
        <taxon>Nitrobacteraceae</taxon>
        <taxon>Bradyrhizobium</taxon>
    </lineage>
</organism>
<dbReference type="Pfam" id="PF13302">
    <property type="entry name" value="Acetyltransf_3"/>
    <property type="match status" value="1"/>
</dbReference>
<dbReference type="PANTHER" id="PTHR43792:SF1">
    <property type="entry name" value="N-ACETYLTRANSFERASE DOMAIN-CONTAINING PROTEIN"/>
    <property type="match status" value="1"/>
</dbReference>